<evidence type="ECO:0000313" key="3">
    <source>
        <dbReference type="Proteomes" id="UP000001116"/>
    </source>
</evidence>
<name>A6W533_KINRD</name>
<protein>
    <submittedName>
        <fullName evidence="2">Metallophosphoesterase</fullName>
    </submittedName>
</protein>
<dbReference type="AlphaFoldDB" id="A6W533"/>
<dbReference type="GO" id="GO:0016020">
    <property type="term" value="C:membrane"/>
    <property type="evidence" value="ECO:0007669"/>
    <property type="project" value="GOC"/>
</dbReference>
<dbReference type="eggNOG" id="COG1408">
    <property type="taxonomic scope" value="Bacteria"/>
</dbReference>
<keyword evidence="3" id="KW-1185">Reference proteome</keyword>
<dbReference type="PANTHER" id="PTHR31302:SF20">
    <property type="entry name" value="CONSERVED PROTEIN"/>
    <property type="match status" value="1"/>
</dbReference>
<dbReference type="Gene3D" id="3.60.21.10">
    <property type="match status" value="1"/>
</dbReference>
<evidence type="ECO:0000313" key="2">
    <source>
        <dbReference type="EMBL" id="ABS01922.1"/>
    </source>
</evidence>
<dbReference type="InterPro" id="IPR004843">
    <property type="entry name" value="Calcineurin-like_PHP"/>
</dbReference>
<gene>
    <name evidence="2" type="ordered locus">Krad_0432</name>
</gene>
<dbReference type="PANTHER" id="PTHR31302">
    <property type="entry name" value="TRANSMEMBRANE PROTEIN WITH METALLOPHOSPHOESTERASE DOMAIN-RELATED"/>
    <property type="match status" value="1"/>
</dbReference>
<reference evidence="3" key="1">
    <citation type="journal article" date="2008" name="PLoS ONE">
        <title>Survival in nuclear waste, extreme resistance, and potential applications gleaned from the genome sequence of Kineococcus radiotolerans SRS30216.</title>
        <authorList>
            <person name="Bagwell C.E."/>
            <person name="Bhat S."/>
            <person name="Hawkins G.M."/>
            <person name="Smith B.W."/>
            <person name="Biswas T."/>
            <person name="Hoover T.R."/>
            <person name="Saunders E."/>
            <person name="Han C.S."/>
            <person name="Tsodikov O.V."/>
            <person name="Shimkets L.J."/>
        </authorList>
    </citation>
    <scope>NUCLEOTIDE SEQUENCE [LARGE SCALE GENOMIC DNA]</scope>
    <source>
        <strain evidence="3">ATCC BAA-149 / DSM 14245 / SRS30216</strain>
    </source>
</reference>
<dbReference type="GO" id="GO:0009245">
    <property type="term" value="P:lipid A biosynthetic process"/>
    <property type="evidence" value="ECO:0007669"/>
    <property type="project" value="TreeGrafter"/>
</dbReference>
<dbReference type="Pfam" id="PF00149">
    <property type="entry name" value="Metallophos"/>
    <property type="match status" value="1"/>
</dbReference>
<dbReference type="EMBL" id="CP000750">
    <property type="protein sequence ID" value="ABS01922.1"/>
    <property type="molecule type" value="Genomic_DNA"/>
</dbReference>
<sequence>MAGSSRVLRAVAGTAGAAALAGAAGVGYAAGYEVRAFALRHALVPVLPVGAAPLRVLHLSDLHLVPRQHRKRAWVAALADLEPDLVVVTGDNLAAHDAVPAVLETYAGLLTRPGVFVLGSNDYWAPRPRNWSKYLLGPSSHAVGEEAVPLPTADLVRGFTDAGWVDLDNARARLGVGALDVEFVGVDDPHLGYDRYDDVAGPAAPDADLTIAVTHAPYRRTLDAMTADGAALLVAGHTHGGQLCVPGYGALVTNCDLPREQVSGLSRWSAGGHDAWLHVSAGLGTSPYAPLRFACRPEATLLELVPRR</sequence>
<proteinExistence type="predicted"/>
<dbReference type="InterPro" id="IPR051158">
    <property type="entry name" value="Metallophosphoesterase_sf"/>
</dbReference>
<dbReference type="InterPro" id="IPR029052">
    <property type="entry name" value="Metallo-depent_PP-like"/>
</dbReference>
<evidence type="ECO:0000259" key="1">
    <source>
        <dbReference type="Pfam" id="PF00149"/>
    </source>
</evidence>
<organism evidence="2 3">
    <name type="scientific">Kineococcus radiotolerans (strain ATCC BAA-149 / DSM 14245 / SRS30216)</name>
    <dbReference type="NCBI Taxonomy" id="266940"/>
    <lineage>
        <taxon>Bacteria</taxon>
        <taxon>Bacillati</taxon>
        <taxon>Actinomycetota</taxon>
        <taxon>Actinomycetes</taxon>
        <taxon>Kineosporiales</taxon>
        <taxon>Kineosporiaceae</taxon>
        <taxon>Kineococcus</taxon>
    </lineage>
</organism>
<feature type="domain" description="Calcineurin-like phosphoesterase" evidence="1">
    <location>
        <begin position="54"/>
        <end position="240"/>
    </location>
</feature>
<dbReference type="STRING" id="266940.Krad_0432"/>
<dbReference type="OrthoDB" id="9780884at2"/>
<dbReference type="RefSeq" id="WP_012085248.1">
    <property type="nucleotide sequence ID" value="NC_009664.2"/>
</dbReference>
<dbReference type="SUPFAM" id="SSF56300">
    <property type="entry name" value="Metallo-dependent phosphatases"/>
    <property type="match status" value="1"/>
</dbReference>
<dbReference type="GO" id="GO:0008758">
    <property type="term" value="F:UDP-2,3-diacylglucosamine hydrolase activity"/>
    <property type="evidence" value="ECO:0007669"/>
    <property type="project" value="TreeGrafter"/>
</dbReference>
<dbReference type="KEGG" id="kra:Krad_0432"/>
<accession>A6W533</accession>
<dbReference type="HOGENOM" id="CLU_025443_4_0_11"/>
<dbReference type="Proteomes" id="UP000001116">
    <property type="component" value="Chromosome"/>
</dbReference>